<dbReference type="InterPro" id="IPR039424">
    <property type="entry name" value="SBP_5"/>
</dbReference>
<feature type="domain" description="Solute-binding protein family 5" evidence="2">
    <location>
        <begin position="74"/>
        <end position="442"/>
    </location>
</feature>
<dbReference type="InterPro" id="IPR030678">
    <property type="entry name" value="Peptide/Ni-bd"/>
</dbReference>
<protein>
    <submittedName>
        <fullName evidence="3">ABC transporter substrate-binding protein</fullName>
    </submittedName>
</protein>
<evidence type="ECO:0000313" key="4">
    <source>
        <dbReference type="Proteomes" id="UP001207626"/>
    </source>
</evidence>
<keyword evidence="4" id="KW-1185">Reference proteome</keyword>
<dbReference type="InterPro" id="IPR000914">
    <property type="entry name" value="SBP_5_dom"/>
</dbReference>
<dbReference type="SUPFAM" id="SSF53850">
    <property type="entry name" value="Periplasmic binding protein-like II"/>
    <property type="match status" value="1"/>
</dbReference>
<dbReference type="PANTHER" id="PTHR30290:SF37">
    <property type="entry name" value="NICKEL-BINDING PERIPLASMIC PROTEIN"/>
    <property type="match status" value="1"/>
</dbReference>
<feature type="chain" id="PRO_5047491079" evidence="1">
    <location>
        <begin position="26"/>
        <end position="530"/>
    </location>
</feature>
<dbReference type="PANTHER" id="PTHR30290">
    <property type="entry name" value="PERIPLASMIC BINDING COMPONENT OF ABC TRANSPORTER"/>
    <property type="match status" value="1"/>
</dbReference>
<proteinExistence type="predicted"/>
<name>A0ABT4DVK8_9BACL</name>
<keyword evidence="1" id="KW-0732">Signal</keyword>
<dbReference type="RefSeq" id="WP_268601425.1">
    <property type="nucleotide sequence ID" value="NZ_JAMDLV010000006.1"/>
</dbReference>
<dbReference type="PIRSF" id="PIRSF002741">
    <property type="entry name" value="MppA"/>
    <property type="match status" value="1"/>
</dbReference>
<reference evidence="3 4" key="1">
    <citation type="submission" date="2022-05" db="EMBL/GenBank/DDBJ databases">
        <title>Genome Sequencing of Bee-Associated Microbes.</title>
        <authorList>
            <person name="Dunlap C."/>
        </authorList>
    </citation>
    <scope>NUCLEOTIDE SEQUENCE [LARGE SCALE GENOMIC DNA]</scope>
    <source>
        <strain evidence="3 4">NRRL NRS-1438</strain>
    </source>
</reference>
<dbReference type="Gene3D" id="3.10.105.10">
    <property type="entry name" value="Dipeptide-binding Protein, Domain 3"/>
    <property type="match status" value="1"/>
</dbReference>
<organism evidence="3 4">
    <name type="scientific">Paenibacillus apiarius</name>
    <dbReference type="NCBI Taxonomy" id="46240"/>
    <lineage>
        <taxon>Bacteria</taxon>
        <taxon>Bacillati</taxon>
        <taxon>Bacillota</taxon>
        <taxon>Bacilli</taxon>
        <taxon>Bacillales</taxon>
        <taxon>Paenibacillaceae</taxon>
        <taxon>Paenibacillus</taxon>
    </lineage>
</organism>
<comment type="caution">
    <text evidence="3">The sequence shown here is derived from an EMBL/GenBank/DDBJ whole genome shotgun (WGS) entry which is preliminary data.</text>
</comment>
<dbReference type="PROSITE" id="PS51257">
    <property type="entry name" value="PROKAR_LIPOPROTEIN"/>
    <property type="match status" value="1"/>
</dbReference>
<evidence type="ECO:0000259" key="2">
    <source>
        <dbReference type="Pfam" id="PF00496"/>
    </source>
</evidence>
<dbReference type="Gene3D" id="3.40.190.10">
    <property type="entry name" value="Periplasmic binding protein-like II"/>
    <property type="match status" value="1"/>
</dbReference>
<dbReference type="Proteomes" id="UP001207626">
    <property type="component" value="Unassembled WGS sequence"/>
</dbReference>
<accession>A0ABT4DVK8</accession>
<dbReference type="EMBL" id="JAMDLW010000023">
    <property type="protein sequence ID" value="MCY9521387.1"/>
    <property type="molecule type" value="Genomic_DNA"/>
</dbReference>
<evidence type="ECO:0000313" key="3">
    <source>
        <dbReference type="EMBL" id="MCY9521387.1"/>
    </source>
</evidence>
<dbReference type="Pfam" id="PF00496">
    <property type="entry name" value="SBP_bac_5"/>
    <property type="match status" value="1"/>
</dbReference>
<sequence length="530" mass="59033">MKTNEFRFKTIVLLLCIILATSACSSGGEKTDKDTLVIGYIGELSSFYPTMTDMHNKPVIQLVYDMLVRYEDGEIKPGLATEWQFNESGTELTMKIRQGVKFHDGEPLNAAAVIANLEYYRDEGNASFLKAVSTIDKLEATDDYTVKVTYKTPYYPVLHDLCTPYLAIVSPKSIIKDNYQSMNGTIGTGPYIHETFKKGEHTVFKKNKDYWGEEPAYERIIVKYVPDSATRLKALQTGEIDVVFSSTMITNNEFKQATSMTGVTGKASKGSHTRALALNASGDKLGDLRVREAIAYAIDKQEIAEGLTYGYEAPADEMFDGDIPYIDKGMLRTKRAYDVQKAGMLLDEAGWTLNKETGYREVNGNPMKLRFTYETGEAFNKELATALQGQLKEVGLQVEVEGTDVMTWWTDSVEGKFDITIWDSKGAPEDPHHFIGPMLDQTAHTAAMSGLPEADDIKARITEVLHTRDEATIASGYDFLLNYLNDKVIVIPITHAKELILYRNDKVADYTFGGLENGFNPAGVRKAVSP</sequence>
<feature type="signal peptide" evidence="1">
    <location>
        <begin position="1"/>
        <end position="25"/>
    </location>
</feature>
<evidence type="ECO:0000256" key="1">
    <source>
        <dbReference type="SAM" id="SignalP"/>
    </source>
</evidence>
<gene>
    <name evidence="3" type="ORF">M5X09_17225</name>
</gene>